<feature type="signal peptide" evidence="1">
    <location>
        <begin position="1"/>
        <end position="21"/>
    </location>
</feature>
<feature type="domain" description="EF-hand" evidence="2">
    <location>
        <begin position="32"/>
        <end position="52"/>
    </location>
</feature>
<evidence type="ECO:0000256" key="1">
    <source>
        <dbReference type="SAM" id="SignalP"/>
    </source>
</evidence>
<dbReference type="Pfam" id="PF13202">
    <property type="entry name" value="EF-hand_5"/>
    <property type="match status" value="2"/>
</dbReference>
<evidence type="ECO:0000313" key="3">
    <source>
        <dbReference type="EMBL" id="XCG47256.1"/>
    </source>
</evidence>
<accession>A0AAU8CK92</accession>
<protein>
    <submittedName>
        <fullName evidence="3">EF-hand domain-containing protein</fullName>
    </submittedName>
</protein>
<organism evidence="3">
    <name type="scientific">Mesorhizobium sp. WSM2240</name>
    <dbReference type="NCBI Taxonomy" id="3228851"/>
    <lineage>
        <taxon>Bacteria</taxon>
        <taxon>Pseudomonadati</taxon>
        <taxon>Pseudomonadota</taxon>
        <taxon>Alphaproteobacteria</taxon>
        <taxon>Hyphomicrobiales</taxon>
        <taxon>Phyllobacteriaceae</taxon>
        <taxon>Mesorhizobium</taxon>
    </lineage>
</organism>
<proteinExistence type="predicted"/>
<dbReference type="InterPro" id="IPR018247">
    <property type="entry name" value="EF_Hand_1_Ca_BS"/>
</dbReference>
<dbReference type="EMBL" id="CP159253">
    <property type="protein sequence ID" value="XCG47256.1"/>
    <property type="molecule type" value="Genomic_DNA"/>
</dbReference>
<name>A0AAU8CK92_9HYPH</name>
<dbReference type="AlphaFoldDB" id="A0AAU8CK92"/>
<feature type="chain" id="PRO_5043739542" evidence="1">
    <location>
        <begin position="22"/>
        <end position="117"/>
    </location>
</feature>
<feature type="domain" description="EF-hand" evidence="2">
    <location>
        <begin position="83"/>
        <end position="101"/>
    </location>
</feature>
<reference evidence="3" key="1">
    <citation type="submission" date="2024-06" db="EMBL/GenBank/DDBJ databases">
        <title>Mesorhizobium karijinii sp. nov., a symbiont of the iconic Swainsona formosa from arid Australia.</title>
        <authorList>
            <person name="Hill Y.J."/>
            <person name="Watkin E.L.J."/>
            <person name="O'Hara G.W."/>
            <person name="Terpolilli J."/>
            <person name="Tye M.L."/>
            <person name="Kohlmeier M.G."/>
        </authorList>
    </citation>
    <scope>NUCLEOTIDE SEQUENCE</scope>
    <source>
        <strain evidence="3">WSM2240</strain>
    </source>
</reference>
<dbReference type="InterPro" id="IPR011992">
    <property type="entry name" value="EF-hand-dom_pair"/>
</dbReference>
<evidence type="ECO:0000259" key="2">
    <source>
        <dbReference type="Pfam" id="PF13202"/>
    </source>
</evidence>
<dbReference type="PROSITE" id="PS00018">
    <property type="entry name" value="EF_HAND_1"/>
    <property type="match status" value="1"/>
</dbReference>
<keyword evidence="1" id="KW-0732">Signal</keyword>
<sequence>MHKTILATAATLLVGSSQAFAQQAQPMHEGHLNQIDTNDDGGVSRAEYQTFMTTSFARLDGNRDGVLVESEVADVLTPEQLSSLDSNRDGRVSRNEFMNQVMRDFASADRRRDGYLK</sequence>
<dbReference type="Gene3D" id="1.10.238.10">
    <property type="entry name" value="EF-hand"/>
    <property type="match status" value="1"/>
</dbReference>
<dbReference type="GO" id="GO:0005509">
    <property type="term" value="F:calcium ion binding"/>
    <property type="evidence" value="ECO:0007669"/>
    <property type="project" value="InterPro"/>
</dbReference>
<gene>
    <name evidence="3" type="ORF">ABVK50_18450</name>
</gene>
<dbReference type="RefSeq" id="WP_353645192.1">
    <property type="nucleotide sequence ID" value="NZ_CP159253.1"/>
</dbReference>
<dbReference type="SUPFAM" id="SSF47473">
    <property type="entry name" value="EF-hand"/>
    <property type="match status" value="1"/>
</dbReference>
<dbReference type="InterPro" id="IPR002048">
    <property type="entry name" value="EF_hand_dom"/>
</dbReference>